<dbReference type="Proteomes" id="UP001178507">
    <property type="component" value="Unassembled WGS sequence"/>
</dbReference>
<name>A0AA36JPR9_9DINO</name>
<reference evidence="1" key="1">
    <citation type="submission" date="2023-08" db="EMBL/GenBank/DDBJ databases">
        <authorList>
            <person name="Chen Y."/>
            <person name="Shah S."/>
            <person name="Dougan E. K."/>
            <person name="Thang M."/>
            <person name="Chan C."/>
        </authorList>
    </citation>
    <scope>NUCLEOTIDE SEQUENCE</scope>
</reference>
<comment type="caution">
    <text evidence="1">The sequence shown here is derived from an EMBL/GenBank/DDBJ whole genome shotgun (WGS) entry which is preliminary data.</text>
</comment>
<keyword evidence="2" id="KW-1185">Reference proteome</keyword>
<gene>
    <name evidence="1" type="ORF">EVOR1521_LOCUS30582</name>
</gene>
<dbReference type="AlphaFoldDB" id="A0AA36JPR9"/>
<proteinExistence type="predicted"/>
<accession>A0AA36JPR9</accession>
<sequence length="76" mass="7864">MAEGLVEVAKVLKSLKENESFHGALEHPSVSKAVGWRESAVGVTGGVSWALGTTASVSLFAVQFARGNPVFCSADS</sequence>
<evidence type="ECO:0000313" key="1">
    <source>
        <dbReference type="EMBL" id="CAJ1409496.1"/>
    </source>
</evidence>
<dbReference type="EMBL" id="CAUJNA010003771">
    <property type="protein sequence ID" value="CAJ1409496.1"/>
    <property type="molecule type" value="Genomic_DNA"/>
</dbReference>
<organism evidence="1 2">
    <name type="scientific">Effrenium voratum</name>
    <dbReference type="NCBI Taxonomy" id="2562239"/>
    <lineage>
        <taxon>Eukaryota</taxon>
        <taxon>Sar</taxon>
        <taxon>Alveolata</taxon>
        <taxon>Dinophyceae</taxon>
        <taxon>Suessiales</taxon>
        <taxon>Symbiodiniaceae</taxon>
        <taxon>Effrenium</taxon>
    </lineage>
</organism>
<protein>
    <submittedName>
        <fullName evidence="1">Uncharacterized protein</fullName>
    </submittedName>
</protein>
<evidence type="ECO:0000313" key="2">
    <source>
        <dbReference type="Proteomes" id="UP001178507"/>
    </source>
</evidence>